<dbReference type="Pfam" id="PF13561">
    <property type="entry name" value="adh_short_C2"/>
    <property type="match status" value="1"/>
</dbReference>
<protein>
    <submittedName>
        <fullName evidence="3">Short-chain dehydrogenase</fullName>
    </submittedName>
</protein>
<dbReference type="Proteomes" id="UP000366065">
    <property type="component" value="Unassembled WGS sequence"/>
</dbReference>
<dbReference type="InterPro" id="IPR002347">
    <property type="entry name" value="SDR_fam"/>
</dbReference>
<organism evidence="3 4">
    <name type="scientific">Pandoraea capi</name>
    <dbReference type="NCBI Taxonomy" id="2508286"/>
    <lineage>
        <taxon>Bacteria</taxon>
        <taxon>Pseudomonadati</taxon>
        <taxon>Pseudomonadota</taxon>
        <taxon>Betaproteobacteria</taxon>
        <taxon>Burkholderiales</taxon>
        <taxon>Burkholderiaceae</taxon>
        <taxon>Pandoraea</taxon>
    </lineage>
</organism>
<keyword evidence="2" id="KW-0560">Oxidoreductase</keyword>
<evidence type="ECO:0000256" key="1">
    <source>
        <dbReference type="ARBA" id="ARBA00006484"/>
    </source>
</evidence>
<evidence type="ECO:0000313" key="4">
    <source>
        <dbReference type="Proteomes" id="UP000366065"/>
    </source>
</evidence>
<dbReference type="PANTHER" id="PTHR43669:SF3">
    <property type="entry name" value="ALCOHOL DEHYDROGENASE, PUTATIVE (AFU_ORTHOLOGUE AFUA_3G03445)-RELATED"/>
    <property type="match status" value="1"/>
</dbReference>
<comment type="caution">
    <text evidence="3">The sequence shown here is derived from an EMBL/GenBank/DDBJ whole genome shotgun (WGS) entry which is preliminary data.</text>
</comment>
<name>A0ABY6VXL8_9BURK</name>
<dbReference type="InterPro" id="IPR036291">
    <property type="entry name" value="NAD(P)-bd_dom_sf"/>
</dbReference>
<dbReference type="CDD" id="cd05233">
    <property type="entry name" value="SDR_c"/>
    <property type="match status" value="1"/>
</dbReference>
<dbReference type="SUPFAM" id="SSF51735">
    <property type="entry name" value="NAD(P)-binding Rossmann-fold domains"/>
    <property type="match status" value="1"/>
</dbReference>
<comment type="similarity">
    <text evidence="1">Belongs to the short-chain dehydrogenases/reductases (SDR) family.</text>
</comment>
<gene>
    <name evidence="3" type="ORF">PCA20602_01771</name>
</gene>
<accession>A0ABY6VXL8</accession>
<dbReference type="PANTHER" id="PTHR43669">
    <property type="entry name" value="5-KETO-D-GLUCONATE 5-REDUCTASE"/>
    <property type="match status" value="1"/>
</dbReference>
<dbReference type="RefSeq" id="WP_150720878.1">
    <property type="nucleotide sequence ID" value="NZ_CABPRV010000003.1"/>
</dbReference>
<dbReference type="PRINTS" id="PR00081">
    <property type="entry name" value="GDHRDH"/>
</dbReference>
<keyword evidence="4" id="KW-1185">Reference proteome</keyword>
<sequence>MKDWSALITGATSGIGLATTRLFVEEGARVAVVGRDEARMEALRQSSGERVVPILGDVRRVDDLHRIRDEVVQALGSLDIFFPNAGVAYATPLADTTEAQYDTLMDINVKGVFLSMQAMALILSGGASVILNTSWLNEVGTPGMSMLSASKAAVRSLARTWSSELLARRIRVNAVSPGAIDTPILDRRGATPEENAHAKQQPASRIPVGRLGTAQDIARAALFLASDDSRYMLGAEIVVDGGVLDAVTVVGGGEIRRLVLCFERLAI</sequence>
<evidence type="ECO:0000313" key="3">
    <source>
        <dbReference type="EMBL" id="VVD93691.1"/>
    </source>
</evidence>
<dbReference type="Gene3D" id="3.40.50.720">
    <property type="entry name" value="NAD(P)-binding Rossmann-like Domain"/>
    <property type="match status" value="1"/>
</dbReference>
<proteinExistence type="inferred from homology"/>
<evidence type="ECO:0000256" key="2">
    <source>
        <dbReference type="ARBA" id="ARBA00023002"/>
    </source>
</evidence>
<reference evidence="3 4" key="1">
    <citation type="submission" date="2019-08" db="EMBL/GenBank/DDBJ databases">
        <authorList>
            <person name="Peeters C."/>
        </authorList>
    </citation>
    <scope>NUCLEOTIDE SEQUENCE [LARGE SCALE GENOMIC DNA]</scope>
    <source>
        <strain evidence="3 4">LMG 20602</strain>
    </source>
</reference>
<dbReference type="EMBL" id="CABPRV010000003">
    <property type="protein sequence ID" value="VVD93691.1"/>
    <property type="molecule type" value="Genomic_DNA"/>
</dbReference>